<keyword evidence="5" id="KW-1185">Reference proteome</keyword>
<dbReference type="Gene3D" id="3.40.50.11350">
    <property type="match status" value="1"/>
</dbReference>
<dbReference type="PANTHER" id="PTHR13132">
    <property type="entry name" value="ALPHA- 1,6 -FUCOSYLTRANSFERASE"/>
    <property type="match status" value="1"/>
</dbReference>
<evidence type="ECO:0000313" key="4">
    <source>
        <dbReference type="Proteomes" id="UP000256321"/>
    </source>
</evidence>
<dbReference type="RefSeq" id="WP_115498345.1">
    <property type="nucleotide sequence ID" value="NZ_JACRTI010000005.1"/>
</dbReference>
<reference evidence="3 4" key="1">
    <citation type="submission" date="2018-07" db="EMBL/GenBank/DDBJ databases">
        <title>Parabacteroides acidifaciens nov. sp., isolated from human feces.</title>
        <authorList>
            <person name="Wang Y.J."/>
        </authorList>
    </citation>
    <scope>NUCLEOTIDE SEQUENCE [LARGE SCALE GENOMIC DNA]</scope>
    <source>
        <strain evidence="3 4">426-9</strain>
    </source>
</reference>
<dbReference type="Proteomes" id="UP000256321">
    <property type="component" value="Unassembled WGS sequence"/>
</dbReference>
<proteinExistence type="predicted"/>
<evidence type="ECO:0000313" key="5">
    <source>
        <dbReference type="Proteomes" id="UP000629596"/>
    </source>
</evidence>
<sequence>MNVEEYQKINKSFKRKLIYKVGLDCGFFSEYNNMILAMAYCITHKIQFILSSNNANFDYENGWCGFFEPFCEDIVSEKEQHYKTVNWKYMLKLLLRQKEFKILRNIFPYFSFYKKQMYTQDIFGRSRDYGLLKKRIKVKSLKSKLSFQELCSILVNLTWKYNSEVKKEVHELISSLGLPAEYVGFHIRGGDKFLEYQIEPIESYFAKNKTGIKNIFVLTDDFTIISEIKRKYPDHIVYTLCEESEHGYFHGDFMNQDEKYRRRKLIRLFASIDICATSKLFVGTFSSNPGMYLGMRSPSISQGIDFNKWIIW</sequence>
<protein>
    <recommendedName>
        <fullName evidence="1">Alpha-(1,6)-fucosyltransferase N- and catalytic domain-containing protein</fullName>
    </recommendedName>
</protein>
<dbReference type="EMBL" id="QREV01000005">
    <property type="protein sequence ID" value="RDU50559.1"/>
    <property type="molecule type" value="Genomic_DNA"/>
</dbReference>
<dbReference type="InterPro" id="IPR045573">
    <property type="entry name" value="Fut8_N_cat"/>
</dbReference>
<dbReference type="GO" id="GO:0006487">
    <property type="term" value="P:protein N-linked glycosylation"/>
    <property type="evidence" value="ECO:0007669"/>
    <property type="project" value="TreeGrafter"/>
</dbReference>
<dbReference type="Proteomes" id="UP000629596">
    <property type="component" value="Unassembled WGS sequence"/>
</dbReference>
<evidence type="ECO:0000313" key="2">
    <source>
        <dbReference type="EMBL" id="MBC8600838.1"/>
    </source>
</evidence>
<evidence type="ECO:0000259" key="1">
    <source>
        <dbReference type="Pfam" id="PF19745"/>
    </source>
</evidence>
<comment type="caution">
    <text evidence="3">The sequence shown here is derived from an EMBL/GenBank/DDBJ whole genome shotgun (WGS) entry which is preliminary data.</text>
</comment>
<accession>A0A3D8HHW0</accession>
<feature type="domain" description="Alpha-(1,6)-fucosyltransferase N- and catalytic" evidence="1">
    <location>
        <begin position="152"/>
        <end position="287"/>
    </location>
</feature>
<dbReference type="GO" id="GO:0046921">
    <property type="term" value="F:alpha-(1-&gt;6)-fucosyltransferase activity"/>
    <property type="evidence" value="ECO:0007669"/>
    <property type="project" value="TreeGrafter"/>
</dbReference>
<dbReference type="EMBL" id="JACRTI010000005">
    <property type="protein sequence ID" value="MBC8600838.1"/>
    <property type="molecule type" value="Genomic_DNA"/>
</dbReference>
<name>A0A3D8HHW0_9BACT</name>
<reference evidence="2 5" key="2">
    <citation type="submission" date="2020-08" db="EMBL/GenBank/DDBJ databases">
        <title>Genome public.</title>
        <authorList>
            <person name="Liu C."/>
            <person name="Sun Q."/>
        </authorList>
    </citation>
    <scope>NUCLEOTIDE SEQUENCE [LARGE SCALE GENOMIC DNA]</scope>
    <source>
        <strain evidence="2 5">426_9</strain>
    </source>
</reference>
<organism evidence="3 4">
    <name type="scientific">Parabacteroides acidifaciens</name>
    <dbReference type="NCBI Taxonomy" id="2290935"/>
    <lineage>
        <taxon>Bacteria</taxon>
        <taxon>Pseudomonadati</taxon>
        <taxon>Bacteroidota</taxon>
        <taxon>Bacteroidia</taxon>
        <taxon>Bacteroidales</taxon>
        <taxon>Tannerellaceae</taxon>
        <taxon>Parabacteroides</taxon>
    </lineage>
</organism>
<dbReference type="PANTHER" id="PTHR13132:SF29">
    <property type="entry name" value="ALPHA-(1,6)-FUCOSYLTRANSFERASE"/>
    <property type="match status" value="1"/>
</dbReference>
<dbReference type="AlphaFoldDB" id="A0A3D8HHW0"/>
<evidence type="ECO:0000313" key="3">
    <source>
        <dbReference type="EMBL" id="RDU50559.1"/>
    </source>
</evidence>
<gene>
    <name evidence="3" type="ORF">DWU89_03825</name>
    <name evidence="2" type="ORF">H8784_03780</name>
</gene>
<dbReference type="Pfam" id="PF19745">
    <property type="entry name" value="FUT8_N_cat"/>
    <property type="match status" value="1"/>
</dbReference>